<proteinExistence type="predicted"/>
<dbReference type="InterPro" id="IPR039808">
    <property type="entry name" value="Cadherin"/>
</dbReference>
<evidence type="ECO:0000256" key="9">
    <source>
        <dbReference type="PROSITE-ProRule" id="PRU00043"/>
    </source>
</evidence>
<keyword evidence="5" id="KW-0130">Cell adhesion</keyword>
<dbReference type="GO" id="GO:0007155">
    <property type="term" value="P:cell adhesion"/>
    <property type="evidence" value="ECO:0007669"/>
    <property type="project" value="UniProtKB-KW"/>
</dbReference>
<keyword evidence="8" id="KW-0325">Glycoprotein</keyword>
<keyword evidence="12" id="KW-1185">Reference proteome</keyword>
<protein>
    <recommendedName>
        <fullName evidence="10">Cadherin domain-containing protein</fullName>
    </recommendedName>
</protein>
<evidence type="ECO:0000256" key="5">
    <source>
        <dbReference type="ARBA" id="ARBA00022889"/>
    </source>
</evidence>
<evidence type="ECO:0000256" key="2">
    <source>
        <dbReference type="ARBA" id="ARBA00022692"/>
    </source>
</evidence>
<evidence type="ECO:0000313" key="12">
    <source>
        <dbReference type="Proteomes" id="UP001529510"/>
    </source>
</evidence>
<evidence type="ECO:0000313" key="11">
    <source>
        <dbReference type="EMBL" id="KAL0171556.1"/>
    </source>
</evidence>
<dbReference type="GO" id="GO:0005509">
    <property type="term" value="F:calcium ion binding"/>
    <property type="evidence" value="ECO:0007669"/>
    <property type="project" value="UniProtKB-UniRule"/>
</dbReference>
<sequence length="94" mass="10798">ANAKLRYQITSGNTMGTFDVEPEVGTIFIAQRLDYEQVQRYELRLVASDGKWENQTMVVINVINQNDEAPLFTQTEYHASVMEELTEFPVLVLE</sequence>
<evidence type="ECO:0000259" key="10">
    <source>
        <dbReference type="PROSITE" id="PS50268"/>
    </source>
</evidence>
<keyword evidence="3" id="KW-0677">Repeat</keyword>
<comment type="subcellular location">
    <subcellularLocation>
        <location evidence="1">Membrane</location>
    </subcellularLocation>
</comment>
<name>A0ABD0PFC3_CIRMR</name>
<comment type="caution">
    <text evidence="11">The sequence shown here is derived from an EMBL/GenBank/DDBJ whole genome shotgun (WGS) entry which is preliminary data.</text>
</comment>
<evidence type="ECO:0000256" key="3">
    <source>
        <dbReference type="ARBA" id="ARBA00022737"/>
    </source>
</evidence>
<dbReference type="PRINTS" id="PR00205">
    <property type="entry name" value="CADHERIN"/>
</dbReference>
<accession>A0ABD0PFC3</accession>
<keyword evidence="2" id="KW-0812">Transmembrane</keyword>
<evidence type="ECO:0000256" key="4">
    <source>
        <dbReference type="ARBA" id="ARBA00022837"/>
    </source>
</evidence>
<dbReference type="GO" id="GO:0016020">
    <property type="term" value="C:membrane"/>
    <property type="evidence" value="ECO:0007669"/>
    <property type="project" value="UniProtKB-SubCell"/>
</dbReference>
<evidence type="ECO:0000256" key="1">
    <source>
        <dbReference type="ARBA" id="ARBA00004370"/>
    </source>
</evidence>
<dbReference type="PROSITE" id="PS50268">
    <property type="entry name" value="CADHERIN_2"/>
    <property type="match status" value="1"/>
</dbReference>
<keyword evidence="4 9" id="KW-0106">Calcium</keyword>
<gene>
    <name evidence="11" type="ORF">M9458_031867</name>
</gene>
<reference evidence="11 12" key="1">
    <citation type="submission" date="2024-05" db="EMBL/GenBank/DDBJ databases">
        <title>Genome sequencing and assembly of Indian major carp, Cirrhinus mrigala (Hamilton, 1822).</title>
        <authorList>
            <person name="Mohindra V."/>
            <person name="Chowdhury L.M."/>
            <person name="Lal K."/>
            <person name="Jena J.K."/>
        </authorList>
    </citation>
    <scope>NUCLEOTIDE SEQUENCE [LARGE SCALE GENOMIC DNA]</scope>
    <source>
        <strain evidence="11">CM1030</strain>
        <tissue evidence="11">Blood</tissue>
    </source>
</reference>
<dbReference type="SMART" id="SM00112">
    <property type="entry name" value="CA"/>
    <property type="match status" value="1"/>
</dbReference>
<keyword evidence="7" id="KW-0472">Membrane</keyword>
<dbReference type="Gene3D" id="2.60.40.60">
    <property type="entry name" value="Cadherins"/>
    <property type="match status" value="1"/>
</dbReference>
<feature type="non-terminal residue" evidence="11">
    <location>
        <position position="94"/>
    </location>
</feature>
<dbReference type="EMBL" id="JAMKFB020000016">
    <property type="protein sequence ID" value="KAL0171556.1"/>
    <property type="molecule type" value="Genomic_DNA"/>
</dbReference>
<evidence type="ECO:0000256" key="7">
    <source>
        <dbReference type="ARBA" id="ARBA00023136"/>
    </source>
</evidence>
<feature type="non-terminal residue" evidence="11">
    <location>
        <position position="1"/>
    </location>
</feature>
<dbReference type="PANTHER" id="PTHR24027:SF438">
    <property type="entry name" value="CADHERIN 23"/>
    <property type="match status" value="1"/>
</dbReference>
<dbReference type="Pfam" id="PF00028">
    <property type="entry name" value="Cadherin"/>
    <property type="match status" value="1"/>
</dbReference>
<dbReference type="InterPro" id="IPR002126">
    <property type="entry name" value="Cadherin-like_dom"/>
</dbReference>
<evidence type="ECO:0000256" key="6">
    <source>
        <dbReference type="ARBA" id="ARBA00022989"/>
    </source>
</evidence>
<dbReference type="SUPFAM" id="SSF49313">
    <property type="entry name" value="Cadherin-like"/>
    <property type="match status" value="1"/>
</dbReference>
<evidence type="ECO:0000256" key="8">
    <source>
        <dbReference type="ARBA" id="ARBA00023180"/>
    </source>
</evidence>
<dbReference type="PANTHER" id="PTHR24027">
    <property type="entry name" value="CADHERIN-23"/>
    <property type="match status" value="1"/>
</dbReference>
<feature type="domain" description="Cadherin" evidence="10">
    <location>
        <begin position="2"/>
        <end position="72"/>
    </location>
</feature>
<dbReference type="FunFam" id="2.60.40.60:FF:000035">
    <property type="entry name" value="Protocadherin Fat 3"/>
    <property type="match status" value="1"/>
</dbReference>
<organism evidence="11 12">
    <name type="scientific">Cirrhinus mrigala</name>
    <name type="common">Mrigala</name>
    <dbReference type="NCBI Taxonomy" id="683832"/>
    <lineage>
        <taxon>Eukaryota</taxon>
        <taxon>Metazoa</taxon>
        <taxon>Chordata</taxon>
        <taxon>Craniata</taxon>
        <taxon>Vertebrata</taxon>
        <taxon>Euteleostomi</taxon>
        <taxon>Actinopterygii</taxon>
        <taxon>Neopterygii</taxon>
        <taxon>Teleostei</taxon>
        <taxon>Ostariophysi</taxon>
        <taxon>Cypriniformes</taxon>
        <taxon>Cyprinidae</taxon>
        <taxon>Labeoninae</taxon>
        <taxon>Labeonini</taxon>
        <taxon>Cirrhinus</taxon>
    </lineage>
</organism>
<dbReference type="InterPro" id="IPR015919">
    <property type="entry name" value="Cadherin-like_sf"/>
</dbReference>
<dbReference type="Proteomes" id="UP001529510">
    <property type="component" value="Unassembled WGS sequence"/>
</dbReference>
<dbReference type="AlphaFoldDB" id="A0ABD0PFC3"/>
<keyword evidence="6" id="KW-1133">Transmembrane helix</keyword>
<dbReference type="CDD" id="cd11304">
    <property type="entry name" value="Cadherin_repeat"/>
    <property type="match status" value="1"/>
</dbReference>